<name>A0A5N6LB49_9ASTR</name>
<feature type="transmembrane region" description="Helical" evidence="2">
    <location>
        <begin position="57"/>
        <end position="80"/>
    </location>
</feature>
<dbReference type="OrthoDB" id="434519at2759"/>
<dbReference type="AlphaFoldDB" id="A0A5N6LB49"/>
<keyword evidence="4" id="KW-1185">Reference proteome</keyword>
<dbReference type="PANTHER" id="PTHR14255:SF57">
    <property type="entry name" value="TRANSMEMBRANE PROTEIN TAUE-LIKE PROTEIN-RELATED"/>
    <property type="match status" value="1"/>
</dbReference>
<dbReference type="GO" id="GO:0016567">
    <property type="term" value="P:protein ubiquitination"/>
    <property type="evidence" value="ECO:0007669"/>
    <property type="project" value="TreeGrafter"/>
</dbReference>
<feature type="transmembrane region" description="Helical" evidence="2">
    <location>
        <begin position="87"/>
        <end position="106"/>
    </location>
</feature>
<accession>A0A5N6LB49</accession>
<dbReference type="EMBL" id="SZYD01001994">
    <property type="protein sequence ID" value="KAD0066199.1"/>
    <property type="molecule type" value="Genomic_DNA"/>
</dbReference>
<feature type="transmembrane region" description="Helical" evidence="2">
    <location>
        <begin position="118"/>
        <end position="140"/>
    </location>
</feature>
<evidence type="ECO:0000256" key="1">
    <source>
        <dbReference type="ARBA" id="ARBA00009142"/>
    </source>
</evidence>
<evidence type="ECO:0000256" key="2">
    <source>
        <dbReference type="SAM" id="Phobius"/>
    </source>
</evidence>
<comment type="similarity">
    <text evidence="1">Belongs to the 4-toluene sulfonate uptake permease (TSUP) (TC 2.A.102) family.</text>
</comment>
<feature type="transmembrane region" description="Helical" evidence="2">
    <location>
        <begin position="21"/>
        <end position="45"/>
    </location>
</feature>
<protein>
    <submittedName>
        <fullName evidence="3">Uncharacterized protein</fullName>
    </submittedName>
</protein>
<keyword evidence="2" id="KW-1133">Transmembrane helix</keyword>
<comment type="caution">
    <text evidence="3">The sequence shown here is derived from an EMBL/GenBank/DDBJ whole genome shotgun (WGS) entry which is preliminary data.</text>
</comment>
<reference evidence="3 4" key="1">
    <citation type="submission" date="2019-05" db="EMBL/GenBank/DDBJ databases">
        <title>Mikania micrantha, genome provides insights into the molecular mechanism of rapid growth.</title>
        <authorList>
            <person name="Liu B."/>
        </authorList>
    </citation>
    <scope>NUCLEOTIDE SEQUENCE [LARGE SCALE GENOMIC DNA]</scope>
    <source>
        <strain evidence="3">NLD-2019</strain>
        <tissue evidence="3">Leaf</tissue>
    </source>
</reference>
<evidence type="ECO:0000313" key="3">
    <source>
        <dbReference type="EMBL" id="KAD0066199.1"/>
    </source>
</evidence>
<keyword evidence="2" id="KW-0472">Membrane</keyword>
<dbReference type="PANTHER" id="PTHR14255">
    <property type="entry name" value="CEREBLON"/>
    <property type="match status" value="1"/>
</dbReference>
<dbReference type="Proteomes" id="UP000326396">
    <property type="component" value="Unassembled WGS sequence"/>
</dbReference>
<organism evidence="3 4">
    <name type="scientific">Mikania micrantha</name>
    <name type="common">bitter vine</name>
    <dbReference type="NCBI Taxonomy" id="192012"/>
    <lineage>
        <taxon>Eukaryota</taxon>
        <taxon>Viridiplantae</taxon>
        <taxon>Streptophyta</taxon>
        <taxon>Embryophyta</taxon>
        <taxon>Tracheophyta</taxon>
        <taxon>Spermatophyta</taxon>
        <taxon>Magnoliopsida</taxon>
        <taxon>eudicotyledons</taxon>
        <taxon>Gunneridae</taxon>
        <taxon>Pentapetalae</taxon>
        <taxon>asterids</taxon>
        <taxon>campanulids</taxon>
        <taxon>Asterales</taxon>
        <taxon>Asteraceae</taxon>
        <taxon>Asteroideae</taxon>
        <taxon>Heliantheae alliance</taxon>
        <taxon>Eupatorieae</taxon>
        <taxon>Mikania</taxon>
    </lineage>
</organism>
<keyword evidence="2" id="KW-0812">Transmembrane</keyword>
<gene>
    <name evidence="3" type="ORF">E3N88_44826</name>
</gene>
<evidence type="ECO:0000313" key="4">
    <source>
        <dbReference type="Proteomes" id="UP000326396"/>
    </source>
</evidence>
<proteinExistence type="inferred from homology"/>
<dbReference type="GO" id="GO:0031464">
    <property type="term" value="C:Cul4A-RING E3 ubiquitin ligase complex"/>
    <property type="evidence" value="ECO:0007669"/>
    <property type="project" value="TreeGrafter"/>
</dbReference>
<sequence length="161" mass="17622">MGNPESVCEAAIDWTAPHLMFCAFWGSWVGPLVACWGLVVGSFLGLSLLEIGVMPQVASATATFVMMFSSSLSVVEFYLLKRFPIPHALYLMAVSVMAGFWGQFVIRRVVAFLQRASLIVFILSAVIFASAVTMGVIGVVKSIKMIHNHEFMGFLEFCSSQ</sequence>